<dbReference type="SUPFAM" id="SSF51338">
    <property type="entry name" value="Composite domain of metallo-dependent hydrolases"/>
    <property type="match status" value="2"/>
</dbReference>
<dbReference type="PANTHER" id="PTHR43135">
    <property type="entry name" value="ALPHA-D-RIBOSE 1-METHYLPHOSPHONATE 5-TRIPHOSPHATE DIPHOSPHATASE"/>
    <property type="match status" value="1"/>
</dbReference>
<dbReference type="RefSeq" id="WP_150023253.1">
    <property type="nucleotide sequence ID" value="NZ_VWOJ01000002.1"/>
</dbReference>
<accession>A0A5M6ZGU0</accession>
<dbReference type="InterPro" id="IPR011059">
    <property type="entry name" value="Metal-dep_hydrolase_composite"/>
</dbReference>
<organism evidence="4 5">
    <name type="scientific">Alkalicaulis satelles</name>
    <dbReference type="NCBI Taxonomy" id="2609175"/>
    <lineage>
        <taxon>Bacteria</taxon>
        <taxon>Pseudomonadati</taxon>
        <taxon>Pseudomonadota</taxon>
        <taxon>Alphaproteobacteria</taxon>
        <taxon>Maricaulales</taxon>
        <taxon>Maricaulaceae</taxon>
        <taxon>Alkalicaulis</taxon>
    </lineage>
</organism>
<evidence type="ECO:0000256" key="2">
    <source>
        <dbReference type="SAM" id="SignalP"/>
    </source>
</evidence>
<feature type="region of interest" description="Disordered" evidence="1">
    <location>
        <begin position="126"/>
        <end position="153"/>
    </location>
</feature>
<comment type="caution">
    <text evidence="4">The sequence shown here is derived from an EMBL/GenBank/DDBJ whole genome shotgun (WGS) entry which is preliminary data.</text>
</comment>
<keyword evidence="2" id="KW-0732">Signal</keyword>
<evidence type="ECO:0000259" key="3">
    <source>
        <dbReference type="Pfam" id="PF01979"/>
    </source>
</evidence>
<feature type="domain" description="Amidohydrolase-related" evidence="3">
    <location>
        <begin position="349"/>
        <end position="683"/>
    </location>
</feature>
<dbReference type="EMBL" id="VWOJ01000002">
    <property type="protein sequence ID" value="KAA5803986.1"/>
    <property type="molecule type" value="Genomic_DNA"/>
</dbReference>
<feature type="compositionally biased region" description="Basic and acidic residues" evidence="1">
    <location>
        <begin position="126"/>
        <end position="142"/>
    </location>
</feature>
<dbReference type="PROSITE" id="PS51257">
    <property type="entry name" value="PROKAR_LIPOPROTEIN"/>
    <property type="match status" value="1"/>
</dbReference>
<dbReference type="Pfam" id="PF01979">
    <property type="entry name" value="Amidohydro_1"/>
    <property type="match status" value="1"/>
</dbReference>
<evidence type="ECO:0000256" key="1">
    <source>
        <dbReference type="SAM" id="MobiDB-lite"/>
    </source>
</evidence>
<dbReference type="SUPFAM" id="SSF51556">
    <property type="entry name" value="Metallo-dependent hydrolases"/>
    <property type="match status" value="1"/>
</dbReference>
<dbReference type="InterPro" id="IPR051781">
    <property type="entry name" value="Metallo-dep_Hydrolase"/>
</dbReference>
<name>A0A5M6ZGU0_9PROT</name>
<proteinExistence type="predicted"/>
<dbReference type="Gene3D" id="3.20.20.140">
    <property type="entry name" value="Metal-dependent hydrolases"/>
    <property type="match status" value="1"/>
</dbReference>
<keyword evidence="5" id="KW-1185">Reference proteome</keyword>
<gene>
    <name evidence="4" type="ORF">F1654_09365</name>
</gene>
<dbReference type="Proteomes" id="UP000325122">
    <property type="component" value="Unassembled WGS sequence"/>
</dbReference>
<evidence type="ECO:0000313" key="5">
    <source>
        <dbReference type="Proteomes" id="UP000325122"/>
    </source>
</evidence>
<evidence type="ECO:0000313" key="4">
    <source>
        <dbReference type="EMBL" id="KAA5803986.1"/>
    </source>
</evidence>
<keyword evidence="4" id="KW-0378">Hydrolase</keyword>
<dbReference type="Gene3D" id="2.30.40.10">
    <property type="entry name" value="Urease, subunit C, domain 1"/>
    <property type="match status" value="1"/>
</dbReference>
<dbReference type="PANTHER" id="PTHR43135:SF3">
    <property type="entry name" value="ALPHA-D-RIBOSE 1-METHYLPHOSPHONATE 5-TRIPHOSPHATE DIPHOSPHATASE"/>
    <property type="match status" value="1"/>
</dbReference>
<feature type="signal peptide" evidence="2">
    <location>
        <begin position="1"/>
        <end position="21"/>
    </location>
</feature>
<sequence length="710" mass="75783">MAGWMARGAAGMAAGAMLALAACGEPSGTREAGNEAAGEAAAGADRWGQTRAADAVFTVMTSGTPIGALEVWREADRYAIGYEFRNNGRGPTFEEAIHLGAGGHPVHWTIEGATTFGNQVDEHFHREDEGEGDGAAHWRDSTGEGQAHPGGPALYVPQNASPYALGLAARALMAAPGRTLPALPGGQLRLDPVETLEVTGADGAVRQVQAWALSGASLNPSWVIMDGDRFFASVSPRFAVIAQGFEGEDARLRERAGAWEAERYAGIQSRVARRYDGPVRIADVRVFDPDAQALTAPVSVLIEGERIVSLDAPDVRRAGETVIDGAGGTLVPGLFEMHAHLGETAAFLNVAAGVTSVRDMGNDNDSLDRLEAEIEAGRMAGPRIFRSAFIEGRSPFNSNSGVLVDSVEDAVAAVHAYADRGGFHQIKIYNSMSPDWIPEVIAAARERDMRVSGHIPAFTNADAMIAAGYDEITHINQLMLGWVLDADEDTRTLLRLTALKRLPDLDLDSAAVNATLDAMAQRGVSIDPTLVIHESLLLSRNGEINPGAVDYIDHMPVASQRSARSAWVAIESEDDDAAYRGAFDQILETLRRMRERGIFLVPGTDTGGSFTYHRELELYQETGMSPAEILAWAGHGMADYLGAGDELGRIAPGYYADVFLIPGDPTEDLKAIKTISMVMADGVVYFPEEIYPEFGIRPFAAAPSVSVAGD</sequence>
<feature type="chain" id="PRO_5024351488" evidence="2">
    <location>
        <begin position="22"/>
        <end position="710"/>
    </location>
</feature>
<dbReference type="InterPro" id="IPR006680">
    <property type="entry name" value="Amidohydro-rel"/>
</dbReference>
<dbReference type="AlphaFoldDB" id="A0A5M6ZGU0"/>
<dbReference type="InterPro" id="IPR032466">
    <property type="entry name" value="Metal_Hydrolase"/>
</dbReference>
<dbReference type="GO" id="GO:0016810">
    <property type="term" value="F:hydrolase activity, acting on carbon-nitrogen (but not peptide) bonds"/>
    <property type="evidence" value="ECO:0007669"/>
    <property type="project" value="InterPro"/>
</dbReference>
<protein>
    <submittedName>
        <fullName evidence="4">Amidohydrolase family protein</fullName>
    </submittedName>
</protein>
<reference evidence="4 5" key="1">
    <citation type="submission" date="2019-09" db="EMBL/GenBank/DDBJ databases">
        <authorList>
            <person name="Kevbrin V."/>
            <person name="Grouzdev D.S."/>
        </authorList>
    </citation>
    <scope>NUCLEOTIDE SEQUENCE [LARGE SCALE GENOMIC DNA]</scope>
    <source>
        <strain evidence="4 5">G-192</strain>
    </source>
</reference>